<dbReference type="Gene3D" id="3.40.50.11180">
    <property type="match status" value="1"/>
</dbReference>
<dbReference type="SMART" id="SM00490">
    <property type="entry name" value="HELICc"/>
    <property type="match status" value="1"/>
</dbReference>
<feature type="domain" description="Helicase C-terminal" evidence="11">
    <location>
        <begin position="816"/>
        <end position="970"/>
    </location>
</feature>
<keyword evidence="13" id="KW-1185">Reference proteome</keyword>
<dbReference type="Gene3D" id="2.40.10.170">
    <property type="match status" value="1"/>
</dbReference>
<evidence type="ECO:0000256" key="5">
    <source>
        <dbReference type="ARBA" id="ARBA00022806"/>
    </source>
</evidence>
<evidence type="ECO:0000256" key="1">
    <source>
        <dbReference type="ARBA" id="ARBA00022490"/>
    </source>
</evidence>
<feature type="domain" description="Helicase ATP-binding" evidence="10">
    <location>
        <begin position="634"/>
        <end position="795"/>
    </location>
</feature>
<dbReference type="Pfam" id="PF17757">
    <property type="entry name" value="UvrB_inter"/>
    <property type="match status" value="1"/>
</dbReference>
<dbReference type="EC" id="3.6.4.-" evidence="9"/>
<dbReference type="InterPro" id="IPR011545">
    <property type="entry name" value="DEAD/DEAH_box_helicase_dom"/>
</dbReference>
<dbReference type="Pfam" id="PF02559">
    <property type="entry name" value="CarD_TRCF_RID"/>
    <property type="match status" value="1"/>
</dbReference>
<dbReference type="Pfam" id="PF03461">
    <property type="entry name" value="TRCF"/>
    <property type="match status" value="1"/>
</dbReference>
<evidence type="ECO:0000256" key="7">
    <source>
        <dbReference type="ARBA" id="ARBA00023125"/>
    </source>
</evidence>
<dbReference type="Pfam" id="PF00271">
    <property type="entry name" value="Helicase_C"/>
    <property type="match status" value="1"/>
</dbReference>
<keyword evidence="5" id="KW-0347">Helicase</keyword>
<dbReference type="CDD" id="cd17991">
    <property type="entry name" value="DEXHc_TRCF"/>
    <property type="match status" value="1"/>
</dbReference>
<dbReference type="NCBIfam" id="TIGR00580">
    <property type="entry name" value="mfd"/>
    <property type="match status" value="1"/>
</dbReference>
<sequence>MKMNQAQQQTLAAAPVPLLHHPLPQRADFQQRWLGVKGSAESLALVEAAQRHSGLSVLVCASSQQAQALASELAFFAPSDLPILQLPDWEVLPYDRFSPHQDIISARLSTLLHLHQQQQGLLILPVTTLMQRLAPTDFVASQVIDLQVGQRLDLHQFRQQLEQAGYRAVNTVYEHGEFAVRGGLMDLFPMGCEQPLRLELFDDELESLRFFDQETQRSLEKTERLSLLPAQEFPLTPEALALFRTEFQTRFDVDLSRCQIYQDTLQGRVSPGLEFLLPLFFTHTAHLGDYLPDQCLWIEMGEVQTAAEHYWQEIQRRYESLRHDIEHPCLPPESLYLTPEQIQQLRKLYPQVRLTPEPVTDSRSGDVDLRTADCPEVGVQAKAQDPLQALRTFQQQHPDTAILICAESPGRKEALRELFNKHQLATSDSTNWLDFITHRPALSLCIAPLDRGCWLAEHKLLLVTEAQLFGERIQQRRQRQKSQINQDLVFKSLSELVIGSPVVHQDHGIGRYQGLITLEAGGQPQEFLQLIYADEAKLYVPVSALDRISRYSGTTDERAPLHRLGSDQWDKTKRKALEKIRDTAAELLDIYARREAQQGHAFELDDSAWDQFCASFPFEETVDQELAIQAVLRDMARTRPMDRVICGDVGFGKTEVAMRAAFVAVHGGKQVAVLVPTTLLAQQHYENFRDRFADWPVKVELLSRFRSAKQQQQAIEQLEAGQVDILIGTHKLLQSSIQFKDLGLVIIDEEHRFGVRQKEQLKSLRAQVDLLSLTATPIPRTLNMAMSGIRDLSIIATPPARRLSVKTFVRKKEEALIKEAVLRELLRGGQVYYLHNEVSTIENTAEELSQWLPEARIGIAHGQMPERQLERVMQDFYHKRYNLLLCSTIIETGIDIPNANTMIIERADKFGLAQLHQLRGRVGRSHHQAYAYLLTPQDKKPTADAQKRLDAIAAHEDLGAGFLLASQDMEIRGAGELLGDEQSGQIEGLGFSLYMELLEEAVQAIREGRTPQAHEPLRSGTEINLYFPALIPEDYLPDVNLRLQLYKRIASATTSSELKDLQVEMIDRFGLLPEAAKHLFQQAALKQKAKALNLPRIDAGKEKGVIYFGDQPKINTSHLIQLIQTQARHYQLDGQQALKFNLIMEPAQACFKQLEQLLDQLS</sequence>
<dbReference type="Gene3D" id="3.40.50.11140">
    <property type="match status" value="1"/>
</dbReference>
<gene>
    <name evidence="9 12" type="primary">mfd</name>
    <name evidence="12" type="ORF">V6U78_02605</name>
</gene>
<evidence type="ECO:0000256" key="6">
    <source>
        <dbReference type="ARBA" id="ARBA00022840"/>
    </source>
</evidence>
<keyword evidence="3 9" id="KW-0227">DNA damage</keyword>
<dbReference type="SUPFAM" id="SSF141259">
    <property type="entry name" value="CarD-like"/>
    <property type="match status" value="1"/>
</dbReference>
<dbReference type="EMBL" id="JBANFI010000001">
    <property type="protein sequence ID" value="MFK7159927.1"/>
    <property type="molecule type" value="Genomic_DNA"/>
</dbReference>
<comment type="subcellular location">
    <subcellularLocation>
        <location evidence="9">Cytoplasm</location>
    </subcellularLocation>
</comment>
<evidence type="ECO:0000259" key="10">
    <source>
        <dbReference type="PROSITE" id="PS51192"/>
    </source>
</evidence>
<evidence type="ECO:0000256" key="2">
    <source>
        <dbReference type="ARBA" id="ARBA00022741"/>
    </source>
</evidence>
<dbReference type="PANTHER" id="PTHR47964:SF1">
    <property type="entry name" value="ATP-DEPENDENT DNA HELICASE HOMOLOG RECG, CHLOROPLASTIC"/>
    <property type="match status" value="1"/>
</dbReference>
<dbReference type="SMART" id="SM01058">
    <property type="entry name" value="CarD_TRCF"/>
    <property type="match status" value="1"/>
</dbReference>
<evidence type="ECO:0000256" key="3">
    <source>
        <dbReference type="ARBA" id="ARBA00022763"/>
    </source>
</evidence>
<keyword evidence="6 9" id="KW-0067">ATP-binding</keyword>
<comment type="similarity">
    <text evidence="9">In the N-terminal section; belongs to the UvrB family.</text>
</comment>
<dbReference type="PROSITE" id="PS51194">
    <property type="entry name" value="HELICASE_CTER"/>
    <property type="match status" value="1"/>
</dbReference>
<protein>
    <recommendedName>
        <fullName evidence="9">Transcription-repair-coupling factor</fullName>
        <shortName evidence="9">TRCF</shortName>
        <ecNumber evidence="9">3.6.4.-</ecNumber>
    </recommendedName>
</protein>
<dbReference type="InterPro" id="IPR047112">
    <property type="entry name" value="RecG/Mfd"/>
</dbReference>
<dbReference type="SUPFAM" id="SSF52540">
    <property type="entry name" value="P-loop containing nucleoside triphosphate hydrolases"/>
    <property type="match status" value="4"/>
</dbReference>
<dbReference type="Gene3D" id="3.40.50.300">
    <property type="entry name" value="P-loop containing nucleotide triphosphate hydrolases"/>
    <property type="match status" value="2"/>
</dbReference>
<dbReference type="InterPro" id="IPR036101">
    <property type="entry name" value="CarD-like/TRCF_RID_sf"/>
</dbReference>
<keyword evidence="2 9" id="KW-0547">Nucleotide-binding</keyword>
<accession>A0ABW8PX69</accession>
<dbReference type="InterPro" id="IPR048635">
    <property type="entry name" value="MFD_D3"/>
</dbReference>
<evidence type="ECO:0000259" key="11">
    <source>
        <dbReference type="PROSITE" id="PS51194"/>
    </source>
</evidence>
<comment type="similarity">
    <text evidence="9">In the C-terminal section; belongs to the helicase family. RecG subfamily.</text>
</comment>
<dbReference type="InterPro" id="IPR005118">
    <property type="entry name" value="TRCF_C"/>
</dbReference>
<dbReference type="InterPro" id="IPR014001">
    <property type="entry name" value="Helicase_ATP-bd"/>
</dbReference>
<comment type="caution">
    <text evidence="12">The sequence shown here is derived from an EMBL/GenBank/DDBJ whole genome shotgun (WGS) entry which is preliminary data.</text>
</comment>
<keyword evidence="4 9" id="KW-0378">Hydrolase</keyword>
<dbReference type="Gene3D" id="3.90.1150.50">
    <property type="entry name" value="Transcription-repair-coupling factor, D7 domain"/>
    <property type="match status" value="1"/>
</dbReference>
<dbReference type="Pfam" id="PF21132">
    <property type="entry name" value="MFD_D3"/>
    <property type="match status" value="1"/>
</dbReference>
<dbReference type="GO" id="GO:0016787">
    <property type="term" value="F:hydrolase activity"/>
    <property type="evidence" value="ECO:0007669"/>
    <property type="project" value="UniProtKB-KW"/>
</dbReference>
<dbReference type="Proteomes" id="UP001621714">
    <property type="component" value="Unassembled WGS sequence"/>
</dbReference>
<dbReference type="SUPFAM" id="SSF143517">
    <property type="entry name" value="TRCF domain-like"/>
    <property type="match status" value="1"/>
</dbReference>
<keyword evidence="7 9" id="KW-0238">DNA-binding</keyword>
<organism evidence="12 13">
    <name type="scientific">Marinospirillum alkalitolerans</name>
    <dbReference type="NCBI Taxonomy" id="3123374"/>
    <lineage>
        <taxon>Bacteria</taxon>
        <taxon>Pseudomonadati</taxon>
        <taxon>Pseudomonadota</taxon>
        <taxon>Gammaproteobacteria</taxon>
        <taxon>Oceanospirillales</taxon>
        <taxon>Oceanospirillaceae</taxon>
        <taxon>Marinospirillum</taxon>
    </lineage>
</organism>
<evidence type="ECO:0000256" key="8">
    <source>
        <dbReference type="ARBA" id="ARBA00023204"/>
    </source>
</evidence>
<dbReference type="InterPro" id="IPR027417">
    <property type="entry name" value="P-loop_NTPase"/>
</dbReference>
<dbReference type="InterPro" id="IPR001650">
    <property type="entry name" value="Helicase_C-like"/>
</dbReference>
<dbReference type="InterPro" id="IPR041471">
    <property type="entry name" value="UvrB_inter"/>
</dbReference>
<reference evidence="12 13" key="1">
    <citation type="submission" date="2024-02" db="EMBL/GenBank/DDBJ databases">
        <title>Marinospirillum sp. MEB 164 isolated from Lonar lake sediment.</title>
        <authorList>
            <person name="Joshi A."/>
            <person name="Thite S."/>
        </authorList>
    </citation>
    <scope>NUCLEOTIDE SEQUENCE [LARGE SCALE GENOMIC DNA]</scope>
    <source>
        <strain evidence="12 13">MEB164</strain>
    </source>
</reference>
<dbReference type="SMART" id="SM00982">
    <property type="entry name" value="TRCF"/>
    <property type="match status" value="1"/>
</dbReference>
<evidence type="ECO:0000256" key="4">
    <source>
        <dbReference type="ARBA" id="ARBA00022801"/>
    </source>
</evidence>
<name>A0ABW8PX69_9GAMM</name>
<dbReference type="InterPro" id="IPR003711">
    <property type="entry name" value="CarD-like/TRCF_RID"/>
</dbReference>
<keyword evidence="1 9" id="KW-0963">Cytoplasm</keyword>
<keyword evidence="8 9" id="KW-0234">DNA repair</keyword>
<evidence type="ECO:0000313" key="13">
    <source>
        <dbReference type="Proteomes" id="UP001621714"/>
    </source>
</evidence>
<dbReference type="NCBIfam" id="NF007966">
    <property type="entry name" value="PRK10689.1"/>
    <property type="match status" value="1"/>
</dbReference>
<evidence type="ECO:0000256" key="9">
    <source>
        <dbReference type="HAMAP-Rule" id="MF_00969"/>
    </source>
</evidence>
<dbReference type="InterPro" id="IPR004576">
    <property type="entry name" value="Mfd"/>
</dbReference>
<comment type="function">
    <text evidence="9">Couples transcription and DNA repair by recognizing RNA polymerase (RNAP) stalled at DNA lesions. Mediates ATP-dependent release of RNAP and its truncated transcript from the DNA, and recruitment of nucleotide excision repair machinery to the damaged site.</text>
</comment>
<evidence type="ECO:0000313" key="12">
    <source>
        <dbReference type="EMBL" id="MFK7159927.1"/>
    </source>
</evidence>
<proteinExistence type="inferred from homology"/>
<dbReference type="PROSITE" id="PS51192">
    <property type="entry name" value="HELICASE_ATP_BIND_1"/>
    <property type="match status" value="1"/>
</dbReference>
<dbReference type="PANTHER" id="PTHR47964">
    <property type="entry name" value="ATP-DEPENDENT DNA HELICASE HOMOLOG RECG, CHLOROPLASTIC"/>
    <property type="match status" value="1"/>
</dbReference>
<dbReference type="SMART" id="SM00487">
    <property type="entry name" value="DEXDc"/>
    <property type="match status" value="1"/>
</dbReference>
<dbReference type="Pfam" id="PF00270">
    <property type="entry name" value="DEAD"/>
    <property type="match status" value="1"/>
</dbReference>
<dbReference type="InterPro" id="IPR037235">
    <property type="entry name" value="TRCF-like_C_D7"/>
</dbReference>
<dbReference type="HAMAP" id="MF_00969">
    <property type="entry name" value="TRCF"/>
    <property type="match status" value="1"/>
</dbReference>
<dbReference type="Gene3D" id="3.30.2060.10">
    <property type="entry name" value="Penicillin-binding protein 1b domain"/>
    <property type="match status" value="1"/>
</dbReference>